<comment type="similarity">
    <text evidence="1">Belongs to the UDP-glycosyltransferase family.</text>
</comment>
<evidence type="ECO:0000313" key="3">
    <source>
        <dbReference type="EMBL" id="KAK1425414.1"/>
    </source>
</evidence>
<sequence length="330" mass="37200">MSVNDSFPTTDVAIVMVPFVAQGHLTQLIHLSTTISSYNIPIHFITTTTSFHQLQSRHRTTTVNIHFHHFPVPPFTSPPPQPSTPFPTHLQPSFNSTLHLRHPTATLIRSLSEKHRRVVVIHDALMSYVVQDVVSIPNAETYVFQPPPAFYRSVSHWETTGGSFPVDLELMNTIPSLDGIASPEFMKFLELQGSHMGFYVGELYDSCRVVEGKFIEYLEKVGQKKIWAVGPFNPVRIASDSTDLVNRHKNAFLITNILKIGIAVRNWEQRDELVTSDVVAAVIKTLMGSEEGEEMRQRVMKLGDQVKESVAEGGISRMEMDSFVSYVRRL</sequence>
<dbReference type="AlphaFoldDB" id="A0AAD8KLT7"/>
<gene>
    <name evidence="3" type="ORF">QVD17_20766</name>
</gene>
<feature type="domain" description="Glycosyltransferase N-terminal" evidence="2">
    <location>
        <begin position="11"/>
        <end position="234"/>
    </location>
</feature>
<evidence type="ECO:0000259" key="2">
    <source>
        <dbReference type="Pfam" id="PF26168"/>
    </source>
</evidence>
<evidence type="ECO:0000313" key="4">
    <source>
        <dbReference type="Proteomes" id="UP001229421"/>
    </source>
</evidence>
<dbReference type="Proteomes" id="UP001229421">
    <property type="component" value="Unassembled WGS sequence"/>
</dbReference>
<organism evidence="3 4">
    <name type="scientific">Tagetes erecta</name>
    <name type="common">African marigold</name>
    <dbReference type="NCBI Taxonomy" id="13708"/>
    <lineage>
        <taxon>Eukaryota</taxon>
        <taxon>Viridiplantae</taxon>
        <taxon>Streptophyta</taxon>
        <taxon>Embryophyta</taxon>
        <taxon>Tracheophyta</taxon>
        <taxon>Spermatophyta</taxon>
        <taxon>Magnoliopsida</taxon>
        <taxon>eudicotyledons</taxon>
        <taxon>Gunneridae</taxon>
        <taxon>Pentapetalae</taxon>
        <taxon>asterids</taxon>
        <taxon>campanulids</taxon>
        <taxon>Asterales</taxon>
        <taxon>Asteraceae</taxon>
        <taxon>Asteroideae</taxon>
        <taxon>Heliantheae alliance</taxon>
        <taxon>Tageteae</taxon>
        <taxon>Tagetes</taxon>
    </lineage>
</organism>
<dbReference type="PANTHER" id="PTHR48044">
    <property type="entry name" value="GLYCOSYLTRANSFERASE"/>
    <property type="match status" value="1"/>
</dbReference>
<reference evidence="3" key="1">
    <citation type="journal article" date="2023" name="bioRxiv">
        <title>Improved chromosome-level genome assembly for marigold (Tagetes erecta).</title>
        <authorList>
            <person name="Jiang F."/>
            <person name="Yuan L."/>
            <person name="Wang S."/>
            <person name="Wang H."/>
            <person name="Xu D."/>
            <person name="Wang A."/>
            <person name="Fan W."/>
        </authorList>
    </citation>
    <scope>NUCLEOTIDE SEQUENCE</scope>
    <source>
        <strain evidence="3">WSJ</strain>
        <tissue evidence="3">Leaf</tissue>
    </source>
</reference>
<dbReference type="InterPro" id="IPR058980">
    <property type="entry name" value="Glyco_transf_N"/>
</dbReference>
<dbReference type="PANTHER" id="PTHR48044:SF23">
    <property type="entry name" value="ANTHOCYANIDIN 3-O-GLUCOSYLTRANSFERASE-LIKE"/>
    <property type="match status" value="1"/>
</dbReference>
<accession>A0AAD8KLT7</accession>
<name>A0AAD8KLT7_TARER</name>
<keyword evidence="4" id="KW-1185">Reference proteome</keyword>
<protein>
    <recommendedName>
        <fullName evidence="2">Glycosyltransferase N-terminal domain-containing protein</fullName>
    </recommendedName>
</protein>
<dbReference type="SUPFAM" id="SSF53756">
    <property type="entry name" value="UDP-Glycosyltransferase/glycogen phosphorylase"/>
    <property type="match status" value="1"/>
</dbReference>
<dbReference type="EMBL" id="JAUHHV010000005">
    <property type="protein sequence ID" value="KAK1425414.1"/>
    <property type="molecule type" value="Genomic_DNA"/>
</dbReference>
<comment type="caution">
    <text evidence="3">The sequence shown here is derived from an EMBL/GenBank/DDBJ whole genome shotgun (WGS) entry which is preliminary data.</text>
</comment>
<dbReference type="GO" id="GO:0008194">
    <property type="term" value="F:UDP-glycosyltransferase activity"/>
    <property type="evidence" value="ECO:0007669"/>
    <property type="project" value="UniProtKB-ARBA"/>
</dbReference>
<dbReference type="Gene3D" id="3.40.50.2000">
    <property type="entry name" value="Glycogen Phosphorylase B"/>
    <property type="match status" value="2"/>
</dbReference>
<evidence type="ECO:0000256" key="1">
    <source>
        <dbReference type="ARBA" id="ARBA00009995"/>
    </source>
</evidence>
<dbReference type="FunFam" id="3.40.50.2000:FF:000238">
    <property type="entry name" value="Glycosyltransferase"/>
    <property type="match status" value="1"/>
</dbReference>
<dbReference type="Pfam" id="PF26168">
    <property type="entry name" value="Glyco_transf_N"/>
    <property type="match status" value="1"/>
</dbReference>
<proteinExistence type="inferred from homology"/>